<evidence type="ECO:0000256" key="1">
    <source>
        <dbReference type="ARBA" id="ARBA00023122"/>
    </source>
</evidence>
<sequence>MFVKDFMTKELITVQTTQRIGAAVDLMNQNKIHRLPVVDTKEKLIGLVTESVIAESSPSNATSLSVFEMNYLLNKTTVGDVMITNVKTIGPNALLEDAVDMMRKNHINVLPVVDGEKLVGIITNNDIFDAFLEITGYNSDGVRVAIQIKQDQKGVLARLTKKFFEAQINIVQIVVYREIKEQPIVVVQVTGQDADDVRALLTENDFDVMMSLNTSSSEE</sequence>
<dbReference type="Pfam" id="PF00571">
    <property type="entry name" value="CBS"/>
    <property type="match status" value="2"/>
</dbReference>
<comment type="caution">
    <text evidence="4">The sequence shown here is derived from an EMBL/GenBank/DDBJ whole genome shotgun (WGS) entry which is preliminary data.</text>
</comment>
<proteinExistence type="predicted"/>
<dbReference type="InterPro" id="IPR046342">
    <property type="entry name" value="CBS_dom_sf"/>
</dbReference>
<dbReference type="SUPFAM" id="SSF55021">
    <property type="entry name" value="ACT-like"/>
    <property type="match status" value="1"/>
</dbReference>
<dbReference type="InterPro" id="IPR000644">
    <property type="entry name" value="CBS_dom"/>
</dbReference>
<feature type="domain" description="CBS" evidence="3">
    <location>
        <begin position="7"/>
        <end position="63"/>
    </location>
</feature>
<dbReference type="PROSITE" id="PS51371">
    <property type="entry name" value="CBS"/>
    <property type="match status" value="2"/>
</dbReference>
<feature type="domain" description="CBS" evidence="3">
    <location>
        <begin position="82"/>
        <end position="141"/>
    </location>
</feature>
<dbReference type="Proteomes" id="UP000262195">
    <property type="component" value="Unassembled WGS sequence"/>
</dbReference>
<dbReference type="Gene3D" id="3.10.580.10">
    <property type="entry name" value="CBS-domain"/>
    <property type="match status" value="1"/>
</dbReference>
<dbReference type="InterPro" id="IPR051257">
    <property type="entry name" value="Diverse_CBS-Domain"/>
</dbReference>
<keyword evidence="1 2" id="KW-0129">CBS domain</keyword>
<dbReference type="STRING" id="1121105.GCA_000421665_01918"/>
<evidence type="ECO:0000313" key="4">
    <source>
        <dbReference type="EMBL" id="HCS93634.1"/>
    </source>
</evidence>
<name>A0A3D4S4A3_9ENTE</name>
<dbReference type="InterPro" id="IPR045865">
    <property type="entry name" value="ACT-like_dom_sf"/>
</dbReference>
<dbReference type="EMBL" id="DQHO01000016">
    <property type="protein sequence ID" value="HCS93634.1"/>
    <property type="molecule type" value="Genomic_DNA"/>
</dbReference>
<dbReference type="SUPFAM" id="SSF54631">
    <property type="entry name" value="CBS-domain pair"/>
    <property type="match status" value="1"/>
</dbReference>
<dbReference type="SMART" id="SM00116">
    <property type="entry name" value="CBS"/>
    <property type="match status" value="2"/>
</dbReference>
<evidence type="ECO:0000256" key="2">
    <source>
        <dbReference type="PROSITE-ProRule" id="PRU00703"/>
    </source>
</evidence>
<dbReference type="PANTHER" id="PTHR43080:SF2">
    <property type="entry name" value="CBS DOMAIN-CONTAINING PROTEIN"/>
    <property type="match status" value="1"/>
</dbReference>
<accession>A0A3D4S4A3</accession>
<organism evidence="4 5">
    <name type="scientific">Bavariicoccus seileri</name>
    <dbReference type="NCBI Taxonomy" id="549685"/>
    <lineage>
        <taxon>Bacteria</taxon>
        <taxon>Bacillati</taxon>
        <taxon>Bacillota</taxon>
        <taxon>Bacilli</taxon>
        <taxon>Lactobacillales</taxon>
        <taxon>Enterococcaceae</taxon>
        <taxon>Bavariicoccus</taxon>
    </lineage>
</organism>
<gene>
    <name evidence="4" type="ORF">DIW15_02850</name>
</gene>
<reference evidence="4 5" key="1">
    <citation type="journal article" date="2018" name="Nat. Biotechnol.">
        <title>A standardized bacterial taxonomy based on genome phylogeny substantially revises the tree of life.</title>
        <authorList>
            <person name="Parks D.H."/>
            <person name="Chuvochina M."/>
            <person name="Waite D.W."/>
            <person name="Rinke C."/>
            <person name="Skarshewski A."/>
            <person name="Chaumeil P.A."/>
            <person name="Hugenholtz P."/>
        </authorList>
    </citation>
    <scope>NUCLEOTIDE SEQUENCE [LARGE SCALE GENOMIC DNA]</scope>
    <source>
        <strain evidence="4">UBA11306</strain>
    </source>
</reference>
<dbReference type="AlphaFoldDB" id="A0A3D4S4A3"/>
<dbReference type="PANTHER" id="PTHR43080">
    <property type="entry name" value="CBS DOMAIN-CONTAINING PROTEIN CBSX3, MITOCHONDRIAL"/>
    <property type="match status" value="1"/>
</dbReference>
<protein>
    <submittedName>
        <fullName evidence="4">CBS domain-containing protein</fullName>
    </submittedName>
</protein>
<evidence type="ECO:0000259" key="3">
    <source>
        <dbReference type="PROSITE" id="PS51371"/>
    </source>
</evidence>
<dbReference type="CDD" id="cd04584">
    <property type="entry name" value="CBS_pair_AcuB_like"/>
    <property type="match status" value="1"/>
</dbReference>
<evidence type="ECO:0000313" key="5">
    <source>
        <dbReference type="Proteomes" id="UP000262195"/>
    </source>
</evidence>